<dbReference type="Proteomes" id="UP001381693">
    <property type="component" value="Unassembled WGS sequence"/>
</dbReference>
<gene>
    <name evidence="3" type="primary">HOGA1_2</name>
    <name evidence="3" type="ORF">SK128_017834</name>
</gene>
<evidence type="ECO:0000256" key="2">
    <source>
        <dbReference type="ARBA" id="ARBA00023239"/>
    </source>
</evidence>
<dbReference type="InterPro" id="IPR002220">
    <property type="entry name" value="DapA-like"/>
</dbReference>
<comment type="caution">
    <text evidence="3">The sequence shown here is derived from an EMBL/GenBank/DDBJ whole genome shotgun (WGS) entry which is preliminary data.</text>
</comment>
<evidence type="ECO:0000313" key="4">
    <source>
        <dbReference type="Proteomes" id="UP001381693"/>
    </source>
</evidence>
<evidence type="ECO:0000256" key="1">
    <source>
        <dbReference type="ARBA" id="ARBA00011881"/>
    </source>
</evidence>
<dbReference type="EC" id="4.1.3.16" evidence="3"/>
<dbReference type="EMBL" id="JAXCGZ010010344">
    <property type="protein sequence ID" value="KAK7075617.1"/>
    <property type="molecule type" value="Genomic_DNA"/>
</dbReference>
<dbReference type="GO" id="GO:0005739">
    <property type="term" value="C:mitochondrion"/>
    <property type="evidence" value="ECO:0007669"/>
    <property type="project" value="TreeGrafter"/>
</dbReference>
<keyword evidence="4" id="KW-1185">Reference proteome</keyword>
<feature type="non-terminal residue" evidence="3">
    <location>
        <position position="119"/>
    </location>
</feature>
<dbReference type="Gene3D" id="3.20.20.70">
    <property type="entry name" value="Aldolase class I"/>
    <property type="match status" value="1"/>
</dbReference>
<dbReference type="InterPro" id="IPR013785">
    <property type="entry name" value="Aldolase_TIM"/>
</dbReference>
<evidence type="ECO:0000313" key="3">
    <source>
        <dbReference type="EMBL" id="KAK7075617.1"/>
    </source>
</evidence>
<dbReference type="GO" id="GO:0008700">
    <property type="term" value="F:(R,S)-4-hydroxy-2-oxoglutarate aldolase activity"/>
    <property type="evidence" value="ECO:0007669"/>
    <property type="project" value="UniProtKB-EC"/>
</dbReference>
<dbReference type="AlphaFoldDB" id="A0AAN8X316"/>
<dbReference type="SUPFAM" id="SSF51569">
    <property type="entry name" value="Aldolase"/>
    <property type="match status" value="1"/>
</dbReference>
<keyword evidence="2 3" id="KW-0456">Lyase</keyword>
<dbReference type="GO" id="GO:0008840">
    <property type="term" value="F:4-hydroxy-tetrahydrodipicolinate synthase activity"/>
    <property type="evidence" value="ECO:0007669"/>
    <property type="project" value="TreeGrafter"/>
</dbReference>
<dbReference type="PANTHER" id="PTHR12128:SF66">
    <property type="entry name" value="4-HYDROXY-2-OXOGLUTARATE ALDOLASE, MITOCHONDRIAL"/>
    <property type="match status" value="1"/>
</dbReference>
<protein>
    <submittedName>
        <fullName evidence="3">4-hydroxy-2-oxoglutarate aldolase, mitochondrial</fullName>
        <ecNumber evidence="3">4.1.3.16</ecNumber>
    </submittedName>
</protein>
<name>A0AAN8X316_HALRR</name>
<reference evidence="3 4" key="1">
    <citation type="submission" date="2023-11" db="EMBL/GenBank/DDBJ databases">
        <title>Halocaridina rubra genome assembly.</title>
        <authorList>
            <person name="Smith C."/>
        </authorList>
    </citation>
    <scope>NUCLEOTIDE SEQUENCE [LARGE SCALE GENOMIC DNA]</scope>
    <source>
        <strain evidence="3">EP-1</strain>
        <tissue evidence="3">Whole</tissue>
    </source>
</reference>
<comment type="subunit">
    <text evidence="1">Homotetramer.</text>
</comment>
<dbReference type="PANTHER" id="PTHR12128">
    <property type="entry name" value="DIHYDRODIPICOLINATE SYNTHASE"/>
    <property type="match status" value="1"/>
</dbReference>
<sequence>MTFFLKTVSYTNKLWRSLPKVGGQRRFIASAANTQQLELGGIFPPIPTPFNDDESIAYDKLALNVAAYNKVPFRGLVIQGSNGEYVYLNSVERVELVKRVREFLPLDSKKLLLAGSGCE</sequence>
<organism evidence="3 4">
    <name type="scientific">Halocaridina rubra</name>
    <name type="common">Hawaiian red shrimp</name>
    <dbReference type="NCBI Taxonomy" id="373956"/>
    <lineage>
        <taxon>Eukaryota</taxon>
        <taxon>Metazoa</taxon>
        <taxon>Ecdysozoa</taxon>
        <taxon>Arthropoda</taxon>
        <taxon>Crustacea</taxon>
        <taxon>Multicrustacea</taxon>
        <taxon>Malacostraca</taxon>
        <taxon>Eumalacostraca</taxon>
        <taxon>Eucarida</taxon>
        <taxon>Decapoda</taxon>
        <taxon>Pleocyemata</taxon>
        <taxon>Caridea</taxon>
        <taxon>Atyoidea</taxon>
        <taxon>Atyidae</taxon>
        <taxon>Halocaridina</taxon>
    </lineage>
</organism>
<dbReference type="Pfam" id="PF00701">
    <property type="entry name" value="DHDPS"/>
    <property type="match status" value="1"/>
</dbReference>
<dbReference type="GO" id="GO:0009436">
    <property type="term" value="P:glyoxylate catabolic process"/>
    <property type="evidence" value="ECO:0007669"/>
    <property type="project" value="TreeGrafter"/>
</dbReference>
<proteinExistence type="predicted"/>
<accession>A0AAN8X316</accession>